<comment type="caution">
    <text evidence="1">The sequence shown here is derived from an EMBL/GenBank/DDBJ whole genome shotgun (WGS) entry which is preliminary data.</text>
</comment>
<dbReference type="EMBL" id="CM023473">
    <property type="protein sequence ID" value="KAH7953054.1"/>
    <property type="molecule type" value="Genomic_DNA"/>
</dbReference>
<accession>A0ACB8CV29</accession>
<organism evidence="1 2">
    <name type="scientific">Dermacentor silvarum</name>
    <name type="common">Tick</name>
    <dbReference type="NCBI Taxonomy" id="543639"/>
    <lineage>
        <taxon>Eukaryota</taxon>
        <taxon>Metazoa</taxon>
        <taxon>Ecdysozoa</taxon>
        <taxon>Arthropoda</taxon>
        <taxon>Chelicerata</taxon>
        <taxon>Arachnida</taxon>
        <taxon>Acari</taxon>
        <taxon>Parasitiformes</taxon>
        <taxon>Ixodida</taxon>
        <taxon>Ixodoidea</taxon>
        <taxon>Ixodidae</taxon>
        <taxon>Rhipicephalinae</taxon>
        <taxon>Dermacentor</taxon>
    </lineage>
</organism>
<reference evidence="1" key="1">
    <citation type="submission" date="2020-05" db="EMBL/GenBank/DDBJ databases">
        <title>Large-scale comparative analyses of tick genomes elucidate their genetic diversity and vector capacities.</title>
        <authorList>
            <person name="Jia N."/>
            <person name="Wang J."/>
            <person name="Shi W."/>
            <person name="Du L."/>
            <person name="Sun Y."/>
            <person name="Zhan W."/>
            <person name="Jiang J."/>
            <person name="Wang Q."/>
            <person name="Zhang B."/>
            <person name="Ji P."/>
            <person name="Sakyi L.B."/>
            <person name="Cui X."/>
            <person name="Yuan T."/>
            <person name="Jiang B."/>
            <person name="Yang W."/>
            <person name="Lam T.T.-Y."/>
            <person name="Chang Q."/>
            <person name="Ding S."/>
            <person name="Wang X."/>
            <person name="Zhu J."/>
            <person name="Ruan X."/>
            <person name="Zhao L."/>
            <person name="Wei J."/>
            <person name="Que T."/>
            <person name="Du C."/>
            <person name="Cheng J."/>
            <person name="Dai P."/>
            <person name="Han X."/>
            <person name="Huang E."/>
            <person name="Gao Y."/>
            <person name="Liu J."/>
            <person name="Shao H."/>
            <person name="Ye R."/>
            <person name="Li L."/>
            <person name="Wei W."/>
            <person name="Wang X."/>
            <person name="Wang C."/>
            <person name="Yang T."/>
            <person name="Huo Q."/>
            <person name="Li W."/>
            <person name="Guo W."/>
            <person name="Chen H."/>
            <person name="Zhou L."/>
            <person name="Ni X."/>
            <person name="Tian J."/>
            <person name="Zhou Y."/>
            <person name="Sheng Y."/>
            <person name="Liu T."/>
            <person name="Pan Y."/>
            <person name="Xia L."/>
            <person name="Li J."/>
            <person name="Zhao F."/>
            <person name="Cao W."/>
        </authorList>
    </citation>
    <scope>NUCLEOTIDE SEQUENCE</scope>
    <source>
        <strain evidence="1">Dsil-2018</strain>
    </source>
</reference>
<name>A0ACB8CV29_DERSI</name>
<gene>
    <name evidence="1" type="ORF">HPB49_004203</name>
</gene>
<protein>
    <submittedName>
        <fullName evidence="1">Uncharacterized protein</fullName>
    </submittedName>
</protein>
<evidence type="ECO:0000313" key="1">
    <source>
        <dbReference type="EMBL" id="KAH7953054.1"/>
    </source>
</evidence>
<keyword evidence="2" id="KW-1185">Reference proteome</keyword>
<evidence type="ECO:0000313" key="2">
    <source>
        <dbReference type="Proteomes" id="UP000821865"/>
    </source>
</evidence>
<dbReference type="Proteomes" id="UP000821865">
    <property type="component" value="Chromosome 4"/>
</dbReference>
<sequence length="108" mass="12043">MGRITDVMSMCLAMKCAIPAYKSVTEPTYAPHPKPSAAQTVPLRTYHQTTHANTNVSRASIIIPQPTSPALRKPRRYPARHRSGEQLKISSSNKPSRYNKQRGPTSRD</sequence>
<proteinExistence type="predicted"/>